<proteinExistence type="predicted"/>
<gene>
    <name evidence="1" type="ORF">DAQ1742_00529</name>
</gene>
<evidence type="ECO:0000313" key="1">
    <source>
        <dbReference type="EMBL" id="SLM61623.1"/>
    </source>
</evidence>
<reference evidence="1 2" key="1">
    <citation type="submission" date="2016-09" db="EMBL/GenBank/DDBJ databases">
        <authorList>
            <person name="Reverchon S."/>
            <person name="Nasser W."/>
            <person name="Leonard S."/>
            <person name="Brochier C."/>
            <person name="Duprey A."/>
        </authorList>
    </citation>
    <scope>NUCLEOTIDE SEQUENCE [LARGE SCALE GENOMIC DNA]</scope>
    <source>
        <strain evidence="1 2">174/2</strain>
    </source>
</reference>
<dbReference type="EMBL" id="LT615367">
    <property type="protein sequence ID" value="SLM61623.1"/>
    <property type="molecule type" value="Genomic_DNA"/>
</dbReference>
<protein>
    <submittedName>
        <fullName evidence="1">Uncharacterized protein</fullName>
    </submittedName>
</protein>
<accession>A0A375A6G7</accession>
<dbReference type="KEGG" id="daq:DAQ1742_00529"/>
<dbReference type="Proteomes" id="UP000294820">
    <property type="component" value="Chromosome 1"/>
</dbReference>
<evidence type="ECO:0000313" key="2">
    <source>
        <dbReference type="Proteomes" id="UP000294820"/>
    </source>
</evidence>
<keyword evidence="2" id="KW-1185">Reference proteome</keyword>
<name>A0A375A6G7_9GAMM</name>
<organism evidence="1 2">
    <name type="scientific">Dickeya aquatica</name>
    <dbReference type="NCBI Taxonomy" id="1401087"/>
    <lineage>
        <taxon>Bacteria</taxon>
        <taxon>Pseudomonadati</taxon>
        <taxon>Pseudomonadota</taxon>
        <taxon>Gammaproteobacteria</taxon>
        <taxon>Enterobacterales</taxon>
        <taxon>Pectobacteriaceae</taxon>
        <taxon>Dickeya</taxon>
    </lineage>
</organism>
<sequence>MLRPYLQPGVEPWIPSILNQGCGTLIAVAQAGKPLGWPVYDVPEFQPFLGYHQSLELFDDG</sequence>
<dbReference type="AlphaFoldDB" id="A0A375A6G7"/>